<keyword evidence="2" id="KW-1185">Reference proteome</keyword>
<accession>A0ABV2JPM8</accession>
<evidence type="ECO:0000313" key="1">
    <source>
        <dbReference type="EMBL" id="MET3650796.1"/>
    </source>
</evidence>
<dbReference type="EMBL" id="JBEPMU010000001">
    <property type="protein sequence ID" value="MET3650796.1"/>
    <property type="molecule type" value="Genomic_DNA"/>
</dbReference>
<organism evidence="1 2">
    <name type="scientific">Dyella japonica</name>
    <dbReference type="NCBI Taxonomy" id="231455"/>
    <lineage>
        <taxon>Bacteria</taxon>
        <taxon>Pseudomonadati</taxon>
        <taxon>Pseudomonadota</taxon>
        <taxon>Gammaproteobacteria</taxon>
        <taxon>Lysobacterales</taxon>
        <taxon>Rhodanobacteraceae</taxon>
        <taxon>Dyella</taxon>
    </lineage>
</organism>
<sequence>MATDMVLDYEGEEWIGLEATRVKTTASDFIMDCPTRHEGKPGLRRALVHDQSDGLTINYGNDYPGGVTLNDAQVQLKVHLHIGRVPALPRHAVVGELYAVNCMPMEAELRESALTSIAQAMSGEGRAKTPLNRVLAMARDTIASSQPDISLWLCIGTDSLGLARWQRIALTDVVVGTL</sequence>
<dbReference type="Proteomes" id="UP001549184">
    <property type="component" value="Unassembled WGS sequence"/>
</dbReference>
<reference evidence="1 2" key="1">
    <citation type="submission" date="2024-06" db="EMBL/GenBank/DDBJ databases">
        <title>Sorghum-associated microbial communities from plants grown in Nebraska, USA.</title>
        <authorList>
            <person name="Schachtman D."/>
        </authorList>
    </citation>
    <scope>NUCLEOTIDE SEQUENCE [LARGE SCALE GENOMIC DNA]</scope>
    <source>
        <strain evidence="1 2">1073</strain>
    </source>
</reference>
<dbReference type="RefSeq" id="WP_354012278.1">
    <property type="nucleotide sequence ID" value="NZ_JBEPMU010000001.1"/>
</dbReference>
<comment type="caution">
    <text evidence="1">The sequence shown here is derived from an EMBL/GenBank/DDBJ whole genome shotgun (WGS) entry which is preliminary data.</text>
</comment>
<gene>
    <name evidence="1" type="ORF">ABIC75_000498</name>
</gene>
<name>A0ABV2JPM8_9GAMM</name>
<proteinExistence type="predicted"/>
<evidence type="ECO:0000313" key="2">
    <source>
        <dbReference type="Proteomes" id="UP001549184"/>
    </source>
</evidence>
<protein>
    <submittedName>
        <fullName evidence="1">Uncharacterized protein</fullName>
    </submittedName>
</protein>